<dbReference type="PROSITE" id="PS51123">
    <property type="entry name" value="OMPA_2"/>
    <property type="match status" value="1"/>
</dbReference>
<keyword evidence="1 6" id="KW-0732">Signal</keyword>
<dbReference type="EMBL" id="JAODYH010000015">
    <property type="protein sequence ID" value="MCT9813066.1"/>
    <property type="molecule type" value="Genomic_DNA"/>
</dbReference>
<dbReference type="PROSITE" id="PS51257">
    <property type="entry name" value="PROKAR_LIPOPROTEIN"/>
    <property type="match status" value="1"/>
</dbReference>
<dbReference type="PANTHER" id="PTHR30329">
    <property type="entry name" value="STATOR ELEMENT OF FLAGELLAR MOTOR COMPLEX"/>
    <property type="match status" value="1"/>
</dbReference>
<dbReference type="InterPro" id="IPR006665">
    <property type="entry name" value="OmpA-like"/>
</dbReference>
<evidence type="ECO:0000256" key="4">
    <source>
        <dbReference type="ARBA" id="ARBA00023237"/>
    </source>
</evidence>
<evidence type="ECO:0000256" key="8">
    <source>
        <dbReference type="SAM" id="SignalP"/>
    </source>
</evidence>
<evidence type="ECO:0000256" key="5">
    <source>
        <dbReference type="ARBA" id="ARBA00023288"/>
    </source>
</evidence>
<keyword evidence="6" id="KW-0132">Cell division</keyword>
<name>A0ABT2PRG2_9BURK</name>
<dbReference type="PANTHER" id="PTHR30329:SF21">
    <property type="entry name" value="LIPOPROTEIN YIAD-RELATED"/>
    <property type="match status" value="1"/>
</dbReference>
<keyword evidence="3 6" id="KW-0564">Palmitate</keyword>
<dbReference type="PRINTS" id="PR01021">
    <property type="entry name" value="OMPADOMAIN"/>
</dbReference>
<keyword evidence="5 6" id="KW-0449">Lipoprotein</keyword>
<comment type="caution">
    <text evidence="10">The sequence shown here is derived from an EMBL/GenBank/DDBJ whole genome shotgun (WGS) entry which is preliminary data.</text>
</comment>
<evidence type="ECO:0000256" key="6">
    <source>
        <dbReference type="HAMAP-Rule" id="MF_02204"/>
    </source>
</evidence>
<evidence type="ECO:0000313" key="10">
    <source>
        <dbReference type="EMBL" id="MCT9813066.1"/>
    </source>
</evidence>
<evidence type="ECO:0000313" key="11">
    <source>
        <dbReference type="Proteomes" id="UP001525968"/>
    </source>
</evidence>
<evidence type="ECO:0000256" key="3">
    <source>
        <dbReference type="ARBA" id="ARBA00023139"/>
    </source>
</evidence>
<dbReference type="InterPro" id="IPR039001">
    <property type="entry name" value="Pal"/>
</dbReference>
<evidence type="ECO:0000259" key="9">
    <source>
        <dbReference type="PROSITE" id="PS51123"/>
    </source>
</evidence>
<protein>
    <recommendedName>
        <fullName evidence="6">Peptidoglycan-associated lipoprotein</fullName>
        <shortName evidence="6">PAL</shortName>
    </recommendedName>
</protein>
<dbReference type="RefSeq" id="WP_261502316.1">
    <property type="nucleotide sequence ID" value="NZ_JAODYH010000015.1"/>
</dbReference>
<feature type="signal peptide" evidence="8">
    <location>
        <begin position="1"/>
        <end position="19"/>
    </location>
</feature>
<dbReference type="CDD" id="cd07185">
    <property type="entry name" value="OmpA_C-like"/>
    <property type="match status" value="1"/>
</dbReference>
<gene>
    <name evidence="6" type="primary">pal</name>
    <name evidence="10" type="ORF">N0K08_20755</name>
</gene>
<feature type="domain" description="OmpA-like" evidence="9">
    <location>
        <begin position="57"/>
        <end position="171"/>
    </location>
</feature>
<sequence length="171" mass="19126">MTKNYPLYITLLLACGLTACGTTSSSRSQRSEGHYAFGKAPAAPASSRVAPVETQPVPVKPDQMARIVYFDFDAYTVRQTDRPIVESHARWLRDHPQQSLMLQGHTDARGGIEYNLALGQKRAESVRKSLELLGVESNRIEAVSYGKERLADTGTSEAAHQRNRRVEFEYR</sequence>
<dbReference type="InterPro" id="IPR036737">
    <property type="entry name" value="OmpA-like_sf"/>
</dbReference>
<dbReference type="Pfam" id="PF00691">
    <property type="entry name" value="OmpA"/>
    <property type="match status" value="1"/>
</dbReference>
<feature type="region of interest" description="Disordered" evidence="7">
    <location>
        <begin position="152"/>
        <end position="171"/>
    </location>
</feature>
<evidence type="ECO:0000256" key="1">
    <source>
        <dbReference type="ARBA" id="ARBA00022729"/>
    </source>
</evidence>
<dbReference type="Gene3D" id="3.30.1330.60">
    <property type="entry name" value="OmpA-like domain"/>
    <property type="match status" value="1"/>
</dbReference>
<comment type="similarity">
    <text evidence="6">Belongs to the Pal lipoprotein family.</text>
</comment>
<accession>A0ABT2PRG2</accession>
<dbReference type="Proteomes" id="UP001525968">
    <property type="component" value="Unassembled WGS sequence"/>
</dbReference>
<dbReference type="InterPro" id="IPR006664">
    <property type="entry name" value="OMP_bac"/>
</dbReference>
<comment type="subcellular location">
    <subcellularLocation>
        <location evidence="6">Cell outer membrane</location>
        <topology evidence="6">Lipid-anchor</topology>
    </subcellularLocation>
</comment>
<evidence type="ECO:0000256" key="2">
    <source>
        <dbReference type="ARBA" id="ARBA00023136"/>
    </source>
</evidence>
<keyword evidence="2 6" id="KW-0472">Membrane</keyword>
<dbReference type="InterPro" id="IPR050330">
    <property type="entry name" value="Bact_OuterMem_StrucFunc"/>
</dbReference>
<reference evidence="10 11" key="1">
    <citation type="submission" date="2022-09" db="EMBL/GenBank/DDBJ databases">
        <title>Draft genome of isolate Be4.</title>
        <authorList>
            <person name="Sanchez-Castro I."/>
            <person name="Martinez-Rodriguez P."/>
            <person name="Descostes M."/>
            <person name="Merroun M."/>
        </authorList>
    </citation>
    <scope>NUCLEOTIDE SEQUENCE [LARGE SCALE GENOMIC DNA]</scope>
    <source>
        <strain evidence="10 11">Be4</strain>
    </source>
</reference>
<comment type="function">
    <text evidence="6">Part of the Tol-Pal system, which plays a role in outer membrane invagination during cell division and is important for maintaining outer membrane integrity.</text>
</comment>
<dbReference type="SUPFAM" id="SSF103088">
    <property type="entry name" value="OmpA-like"/>
    <property type="match status" value="1"/>
</dbReference>
<feature type="chain" id="PRO_5046742232" description="Peptidoglycan-associated lipoprotein" evidence="8">
    <location>
        <begin position="20"/>
        <end position="171"/>
    </location>
</feature>
<comment type="subunit">
    <text evidence="6">The Tol-Pal system is composed of five core proteins: the inner membrane proteins TolA, TolQ and TolR, the periplasmic protein TolB and the outer membrane protein Pal. They form a network linking the inner and outer membranes and the peptidoglycan layer.</text>
</comment>
<dbReference type="PROSITE" id="PS01068">
    <property type="entry name" value="OMPA_1"/>
    <property type="match status" value="1"/>
</dbReference>
<evidence type="ECO:0000256" key="7">
    <source>
        <dbReference type="SAM" id="MobiDB-lite"/>
    </source>
</evidence>
<organism evidence="10 11">
    <name type="scientific">Acidovorax bellezanensis</name>
    <dbReference type="NCBI Taxonomy" id="2976702"/>
    <lineage>
        <taxon>Bacteria</taxon>
        <taxon>Pseudomonadati</taxon>
        <taxon>Pseudomonadota</taxon>
        <taxon>Betaproteobacteria</taxon>
        <taxon>Burkholderiales</taxon>
        <taxon>Comamonadaceae</taxon>
        <taxon>Acidovorax</taxon>
    </lineage>
</organism>
<keyword evidence="11" id="KW-1185">Reference proteome</keyword>
<dbReference type="InterPro" id="IPR006690">
    <property type="entry name" value="OMPA-like_CS"/>
</dbReference>
<dbReference type="HAMAP" id="MF_02204">
    <property type="entry name" value="Pal"/>
    <property type="match status" value="1"/>
</dbReference>
<keyword evidence="4 6" id="KW-0998">Cell outer membrane</keyword>
<keyword evidence="6" id="KW-0131">Cell cycle</keyword>
<proteinExistence type="inferred from homology"/>